<reference evidence="3" key="1">
    <citation type="journal article" date="2019" name="Int. J. Syst. Evol. Microbiol.">
        <title>The Global Catalogue of Microorganisms (GCM) 10K type strain sequencing project: providing services to taxonomists for standard genome sequencing and annotation.</title>
        <authorList>
            <consortium name="The Broad Institute Genomics Platform"/>
            <consortium name="The Broad Institute Genome Sequencing Center for Infectious Disease"/>
            <person name="Wu L."/>
            <person name="Ma J."/>
        </authorList>
    </citation>
    <scope>NUCLEOTIDE SEQUENCE [LARGE SCALE GENOMIC DNA]</scope>
    <source>
        <strain evidence="3">CCUG 51943</strain>
    </source>
</reference>
<feature type="transmembrane region" description="Helical" evidence="1">
    <location>
        <begin position="12"/>
        <end position="28"/>
    </location>
</feature>
<protein>
    <submittedName>
        <fullName evidence="2">Sensor histidine kinase</fullName>
    </submittedName>
</protein>
<evidence type="ECO:0000313" key="3">
    <source>
        <dbReference type="Proteomes" id="UP001596244"/>
    </source>
</evidence>
<feature type="transmembrane region" description="Helical" evidence="1">
    <location>
        <begin position="124"/>
        <end position="144"/>
    </location>
</feature>
<keyword evidence="1" id="KW-1133">Transmembrane helix</keyword>
<keyword evidence="2" id="KW-0808">Transferase</keyword>
<keyword evidence="1" id="KW-0812">Transmembrane</keyword>
<comment type="caution">
    <text evidence="2">The sequence shown here is derived from an EMBL/GenBank/DDBJ whole genome shotgun (WGS) entry which is preliminary data.</text>
</comment>
<keyword evidence="3" id="KW-1185">Reference proteome</keyword>
<name>A0ABW1QFF7_9CORY</name>
<dbReference type="SUPFAM" id="SSF55874">
    <property type="entry name" value="ATPase domain of HSP90 chaperone/DNA topoisomerase II/histidine kinase"/>
    <property type="match status" value="1"/>
</dbReference>
<feature type="transmembrane region" description="Helical" evidence="1">
    <location>
        <begin position="35"/>
        <end position="54"/>
    </location>
</feature>
<sequence>MQHLQSRRVTQLGFILYGVFFLFAHLVLSDDQPSVAALTLHVLQILLLPAGILWPRASALLFACAQVGLAGWDLGVGYTAFVGLAFVAVLGAKRQVVASILVAACIIVTLFFDPGQGIREVPVTAVLLNIVIYVIAIGSGIWIGKSIEERGKLRAAATARRAELQEVLHESVAAGLSGVVARLQVLALRAGKSRPDLRDELDDIADMVRGVTANVRLLLEAETQEAARSSGSQVVSAPVALSLMKTQLEQCGFTVDYATNLAPVVGSTPRSAEIGRIVREMTTNVTKYGDREVPVRIQAVETNCDIQIEVVNGILAGRRGADSTGLGLQSVTQLAEKVGGEFEFSRTGNHYRSALSVPKEEAE</sequence>
<evidence type="ECO:0000313" key="2">
    <source>
        <dbReference type="EMBL" id="MFC6147325.1"/>
    </source>
</evidence>
<accession>A0ABW1QFF7</accession>
<dbReference type="Proteomes" id="UP001596244">
    <property type="component" value="Unassembled WGS sequence"/>
</dbReference>
<feature type="transmembrane region" description="Helical" evidence="1">
    <location>
        <begin position="96"/>
        <end position="112"/>
    </location>
</feature>
<dbReference type="RefSeq" id="WP_377001944.1">
    <property type="nucleotide sequence ID" value="NZ_JBHSQE010000009.1"/>
</dbReference>
<dbReference type="GO" id="GO:0016301">
    <property type="term" value="F:kinase activity"/>
    <property type="evidence" value="ECO:0007669"/>
    <property type="project" value="UniProtKB-KW"/>
</dbReference>
<dbReference type="InterPro" id="IPR036890">
    <property type="entry name" value="HATPase_C_sf"/>
</dbReference>
<gene>
    <name evidence="2" type="ORF">ACFPUZ_10995</name>
</gene>
<keyword evidence="2" id="KW-0418">Kinase</keyword>
<dbReference type="Gene3D" id="1.20.5.1930">
    <property type="match status" value="1"/>
</dbReference>
<dbReference type="EMBL" id="JBHSQE010000009">
    <property type="protein sequence ID" value="MFC6147325.1"/>
    <property type="molecule type" value="Genomic_DNA"/>
</dbReference>
<feature type="transmembrane region" description="Helical" evidence="1">
    <location>
        <begin position="60"/>
        <end position="89"/>
    </location>
</feature>
<dbReference type="Gene3D" id="3.30.565.10">
    <property type="entry name" value="Histidine kinase-like ATPase, C-terminal domain"/>
    <property type="match status" value="1"/>
</dbReference>
<proteinExistence type="predicted"/>
<keyword evidence="1" id="KW-0472">Membrane</keyword>
<organism evidence="2 3">
    <name type="scientific">Corynebacterium nasicanis</name>
    <dbReference type="NCBI Taxonomy" id="1448267"/>
    <lineage>
        <taxon>Bacteria</taxon>
        <taxon>Bacillati</taxon>
        <taxon>Actinomycetota</taxon>
        <taxon>Actinomycetes</taxon>
        <taxon>Mycobacteriales</taxon>
        <taxon>Corynebacteriaceae</taxon>
        <taxon>Corynebacterium</taxon>
    </lineage>
</organism>
<evidence type="ECO:0000256" key="1">
    <source>
        <dbReference type="SAM" id="Phobius"/>
    </source>
</evidence>